<evidence type="ECO:0000256" key="1">
    <source>
        <dbReference type="SAM" id="MobiDB-lite"/>
    </source>
</evidence>
<evidence type="ECO:0000313" key="2">
    <source>
        <dbReference type="EMBL" id="BBM54063.1"/>
    </source>
</evidence>
<gene>
    <name evidence="2" type="ORF">JMUB3936_0341</name>
</gene>
<evidence type="ECO:0000313" key="3">
    <source>
        <dbReference type="Proteomes" id="UP000321944"/>
    </source>
</evidence>
<reference evidence="2 3" key="1">
    <citation type="submission" date="2019-07" db="EMBL/GenBank/DDBJ databases">
        <title>Complete Genome Sequence of Leptotrichia wadei Strain JMUB3936.</title>
        <authorList>
            <person name="Watanabe S."/>
            <person name="Cui L."/>
        </authorList>
    </citation>
    <scope>NUCLEOTIDE SEQUENCE [LARGE SCALE GENOMIC DNA]</scope>
    <source>
        <strain evidence="2 3">JMUB3936</strain>
    </source>
</reference>
<protein>
    <submittedName>
        <fullName evidence="2">Uncharacterized protein</fullName>
    </submittedName>
</protein>
<sequence length="71" mass="8396">MAKEKFIKDLEEALKRAEERGFEPEETQEERNARFDKMTPKEKAEAIIAEVFEFSGEGFLTEEEEKECTYE</sequence>
<dbReference type="RefSeq" id="WP_147002907.1">
    <property type="nucleotide sequence ID" value="NZ_AP019841.1"/>
</dbReference>
<dbReference type="AlphaFoldDB" id="A0A510KV96"/>
<feature type="region of interest" description="Disordered" evidence="1">
    <location>
        <begin position="17"/>
        <end position="40"/>
    </location>
</feature>
<accession>A0A510KV96</accession>
<dbReference type="Proteomes" id="UP000321944">
    <property type="component" value="Chromosome"/>
</dbReference>
<dbReference type="OrthoDB" id="9883689at2"/>
<name>A0A510KV96_9FUSO</name>
<dbReference type="EMBL" id="AP019841">
    <property type="protein sequence ID" value="BBM54063.1"/>
    <property type="molecule type" value="Genomic_DNA"/>
</dbReference>
<organism evidence="2 3">
    <name type="scientific">Leptotrichia wadei</name>
    <dbReference type="NCBI Taxonomy" id="157687"/>
    <lineage>
        <taxon>Bacteria</taxon>
        <taxon>Fusobacteriati</taxon>
        <taxon>Fusobacteriota</taxon>
        <taxon>Fusobacteriia</taxon>
        <taxon>Fusobacteriales</taxon>
        <taxon>Leptotrichiaceae</taxon>
        <taxon>Leptotrichia</taxon>
    </lineage>
</organism>
<proteinExistence type="predicted"/>